<evidence type="ECO:0000313" key="3">
    <source>
        <dbReference type="Proteomes" id="UP000596248"/>
    </source>
</evidence>
<sequence length="68" mass="7659">MIAGGSIGFFVYVIPLLLLTGLILLRVDVKKYSMVGMQKEKGVSQFLGWFNIILGLVIFIGNWVLQNW</sequence>
<feature type="transmembrane region" description="Helical" evidence="1">
    <location>
        <begin position="6"/>
        <end position="25"/>
    </location>
</feature>
<keyword evidence="3" id="KW-1185">Reference proteome</keyword>
<dbReference type="Proteomes" id="UP000596248">
    <property type="component" value="Chromosome"/>
</dbReference>
<evidence type="ECO:0000256" key="1">
    <source>
        <dbReference type="SAM" id="Phobius"/>
    </source>
</evidence>
<keyword evidence="1" id="KW-0812">Transmembrane</keyword>
<organism evidence="2 3">
    <name type="scientific">Brevibacillus choshinensis</name>
    <dbReference type="NCBI Taxonomy" id="54911"/>
    <lineage>
        <taxon>Bacteria</taxon>
        <taxon>Bacillati</taxon>
        <taxon>Bacillota</taxon>
        <taxon>Bacilli</taxon>
        <taxon>Bacillales</taxon>
        <taxon>Paenibacillaceae</taxon>
        <taxon>Brevibacillus</taxon>
    </lineage>
</organism>
<protein>
    <submittedName>
        <fullName evidence="2">Uncharacterized protein</fullName>
    </submittedName>
</protein>
<dbReference type="NCBIfam" id="NF042414">
    <property type="entry name" value="CLC_0170_fam"/>
    <property type="match status" value="1"/>
</dbReference>
<keyword evidence="1" id="KW-1133">Transmembrane helix</keyword>
<dbReference type="EMBL" id="CP069127">
    <property type="protein sequence ID" value="QRG65871.1"/>
    <property type="molecule type" value="Genomic_DNA"/>
</dbReference>
<dbReference type="InterPro" id="IPR049971">
    <property type="entry name" value="CLC_0170-like"/>
</dbReference>
<name>A0ABX7FKM6_BRECH</name>
<accession>A0ABX7FKM6</accession>
<reference evidence="2 3" key="1">
    <citation type="submission" date="2021-01" db="EMBL/GenBank/DDBJ databases">
        <title>Identification of strong promoters based on the transcriptome of Brevibacillus choshinensis.</title>
        <authorList>
            <person name="Yao D."/>
            <person name="Zhang K."/>
            <person name="Wu J."/>
        </authorList>
    </citation>
    <scope>NUCLEOTIDE SEQUENCE [LARGE SCALE GENOMIC DNA]</scope>
    <source>
        <strain evidence="2 3">HPD31-SP3</strain>
    </source>
</reference>
<proteinExistence type="predicted"/>
<keyword evidence="1" id="KW-0472">Membrane</keyword>
<dbReference type="RefSeq" id="WP_203352941.1">
    <property type="nucleotide sequence ID" value="NZ_CP069127.1"/>
</dbReference>
<gene>
    <name evidence="2" type="ORF">JNE38_20100</name>
</gene>
<evidence type="ECO:0000313" key="2">
    <source>
        <dbReference type="EMBL" id="QRG65871.1"/>
    </source>
</evidence>
<feature type="transmembrane region" description="Helical" evidence="1">
    <location>
        <begin position="46"/>
        <end position="65"/>
    </location>
</feature>